<dbReference type="InterPro" id="IPR039421">
    <property type="entry name" value="Type_1_exporter"/>
</dbReference>
<gene>
    <name evidence="10" type="ORF">BSA145_02110</name>
</gene>
<dbReference type="CDD" id="cd18584">
    <property type="entry name" value="ABC_6TM_AarD_CydD"/>
    <property type="match status" value="1"/>
</dbReference>
<dbReference type="Gene3D" id="3.40.50.300">
    <property type="entry name" value="P-loop containing nucleotide triphosphate hydrolases"/>
    <property type="match status" value="1"/>
</dbReference>
<evidence type="ECO:0000256" key="4">
    <source>
        <dbReference type="ARBA" id="ARBA00022840"/>
    </source>
</evidence>
<protein>
    <submittedName>
        <fullName evidence="10">Thiol reductant ABC exporter subunit CydD</fullName>
    </submittedName>
</protein>
<evidence type="ECO:0000256" key="7">
    <source>
        <dbReference type="SAM" id="Phobius"/>
    </source>
</evidence>
<dbReference type="SUPFAM" id="SSF52540">
    <property type="entry name" value="P-loop containing nucleoside triphosphate hydrolases"/>
    <property type="match status" value="1"/>
</dbReference>
<dbReference type="PROSITE" id="PS50893">
    <property type="entry name" value="ABC_TRANSPORTER_2"/>
    <property type="match status" value="1"/>
</dbReference>
<keyword evidence="4" id="KW-0067">ATP-binding</keyword>
<dbReference type="GO" id="GO:0016887">
    <property type="term" value="F:ATP hydrolysis activity"/>
    <property type="evidence" value="ECO:0007669"/>
    <property type="project" value="InterPro"/>
</dbReference>
<evidence type="ECO:0000256" key="3">
    <source>
        <dbReference type="ARBA" id="ARBA00022741"/>
    </source>
</evidence>
<feature type="transmembrane region" description="Helical" evidence="7">
    <location>
        <begin position="156"/>
        <end position="177"/>
    </location>
</feature>
<dbReference type="InterPro" id="IPR011527">
    <property type="entry name" value="ABC1_TM_dom"/>
</dbReference>
<dbReference type="Proteomes" id="UP000185426">
    <property type="component" value="Chromosome"/>
</dbReference>
<evidence type="ECO:0000256" key="6">
    <source>
        <dbReference type="ARBA" id="ARBA00023136"/>
    </source>
</evidence>
<dbReference type="Pfam" id="PF00664">
    <property type="entry name" value="ABC_membrane"/>
    <property type="match status" value="1"/>
</dbReference>
<comment type="subcellular location">
    <subcellularLocation>
        <location evidence="1">Cell membrane</location>
        <topology evidence="1">Multi-pass membrane protein</topology>
    </subcellularLocation>
</comment>
<feature type="domain" description="ABC transmembrane type-1" evidence="9">
    <location>
        <begin position="16"/>
        <end position="298"/>
    </location>
</feature>
<dbReference type="Pfam" id="PF00005">
    <property type="entry name" value="ABC_tran"/>
    <property type="match status" value="1"/>
</dbReference>
<proteinExistence type="predicted"/>
<dbReference type="GO" id="GO:0042883">
    <property type="term" value="P:cysteine transport"/>
    <property type="evidence" value="ECO:0007669"/>
    <property type="project" value="InterPro"/>
</dbReference>
<evidence type="ECO:0000259" key="9">
    <source>
        <dbReference type="PROSITE" id="PS50929"/>
    </source>
</evidence>
<dbReference type="InterPro" id="IPR036640">
    <property type="entry name" value="ABC1_TM_sf"/>
</dbReference>
<evidence type="ECO:0000256" key="2">
    <source>
        <dbReference type="ARBA" id="ARBA00022692"/>
    </source>
</evidence>
<accession>A0A1L6ZE93</accession>
<dbReference type="InterPro" id="IPR003593">
    <property type="entry name" value="AAA+_ATPase"/>
</dbReference>
<evidence type="ECO:0000256" key="1">
    <source>
        <dbReference type="ARBA" id="ARBA00004651"/>
    </source>
</evidence>
<organism evidence="10 11">
    <name type="scientific">Bacillus safensis</name>
    <dbReference type="NCBI Taxonomy" id="561879"/>
    <lineage>
        <taxon>Bacteria</taxon>
        <taxon>Bacillati</taxon>
        <taxon>Bacillota</taxon>
        <taxon>Bacilli</taxon>
        <taxon>Bacillales</taxon>
        <taxon>Bacillaceae</taxon>
        <taxon>Bacillus</taxon>
    </lineage>
</organism>
<dbReference type="PANTHER" id="PTHR24221">
    <property type="entry name" value="ATP-BINDING CASSETTE SUB-FAMILY B"/>
    <property type="match status" value="1"/>
</dbReference>
<dbReference type="InterPro" id="IPR014216">
    <property type="entry name" value="ABC_transptr_CydD"/>
</dbReference>
<keyword evidence="5 7" id="KW-1133">Transmembrane helix</keyword>
<dbReference type="RefSeq" id="WP_075621485.1">
    <property type="nucleotide sequence ID" value="NZ_CP015607.1"/>
</dbReference>
<dbReference type="PANTHER" id="PTHR24221:SF614">
    <property type="entry name" value="GLUTATHIONE_L-CYSTEINE TRANSPORT SYSTEM ATP-BINDING_PERMEASE PROTEIN CYDC"/>
    <property type="match status" value="1"/>
</dbReference>
<dbReference type="NCBIfam" id="TIGR02857">
    <property type="entry name" value="CydD"/>
    <property type="match status" value="1"/>
</dbReference>
<evidence type="ECO:0000313" key="11">
    <source>
        <dbReference type="Proteomes" id="UP000185426"/>
    </source>
</evidence>
<reference evidence="10 11" key="1">
    <citation type="submission" date="2016-05" db="EMBL/GenBank/DDBJ databases">
        <title>Complete Genome and Methylome Analysis of Psychrotrophic Bacterial Isolates from Antarctic Lake Untersee.</title>
        <authorList>
            <person name="Fomenkov A."/>
            <person name="Akimov V.N."/>
            <person name="Vasilyeva L.V."/>
            <person name="Andersen D."/>
            <person name="Vincze T."/>
            <person name="Roberts R.J."/>
        </authorList>
    </citation>
    <scope>NUCLEOTIDE SEQUENCE [LARGE SCALE GENOMIC DNA]</scope>
    <source>
        <strain evidence="10 11">U14-5</strain>
    </source>
</reference>
<feature type="transmembrane region" description="Helical" evidence="7">
    <location>
        <begin position="55"/>
        <end position="72"/>
    </location>
</feature>
<feature type="domain" description="ABC transporter" evidence="8">
    <location>
        <begin position="334"/>
        <end position="569"/>
    </location>
</feature>
<dbReference type="EMBL" id="CP015607">
    <property type="protein sequence ID" value="APT44826.1"/>
    <property type="molecule type" value="Genomic_DNA"/>
</dbReference>
<dbReference type="InterPro" id="IPR027417">
    <property type="entry name" value="P-loop_NTPase"/>
</dbReference>
<feature type="transmembrane region" description="Helical" evidence="7">
    <location>
        <begin position="235"/>
        <end position="260"/>
    </location>
</feature>
<keyword evidence="2 7" id="KW-0812">Transmembrane</keyword>
<dbReference type="PROSITE" id="PS00211">
    <property type="entry name" value="ABC_TRANSPORTER_1"/>
    <property type="match status" value="1"/>
</dbReference>
<dbReference type="InterPro" id="IPR017871">
    <property type="entry name" value="ABC_transporter-like_CS"/>
</dbReference>
<evidence type="ECO:0000256" key="5">
    <source>
        <dbReference type="ARBA" id="ARBA00022989"/>
    </source>
</evidence>
<dbReference type="SMART" id="SM00382">
    <property type="entry name" value="AAA"/>
    <property type="match status" value="1"/>
</dbReference>
<name>A0A1L6ZE93_BACIA</name>
<dbReference type="PROSITE" id="PS50929">
    <property type="entry name" value="ABC_TM1F"/>
    <property type="match status" value="1"/>
</dbReference>
<sequence length="578" mass="64959">MDKRLLQLKGMRGLLALLGIVSLIQGASIIFQAQWLAHAITTLFDGKSLSQATPYVMLFLAAFAVRHGLTLIREKVMFTYSSRIGADVRKKLLDQLFRLGPAFAKKKGTGKLVTLAMEGIAQYRQYLQLFLPKMVNMAVIPAMVLIYVWTLDETSAVILIVTLPILIIFMILLGLVAQRKAAKQWRSYEKLSNHFTDSLRGLETLRYLGISKKHSRNIAEVSKRYRKATMSTLKVAFLSSFALDFFSMLSIATVAVFLGLRLIEGELLLLPALTALMLAPEYFLPVREVGNDYHATLNGKEANEAMQVILEEKGFRAQETQSVQLNKWDEQSVLTLQDVCVQHDELAPYSIQDVDLTVKGKKKIGIIGASGSGKSTLTDVLGGFVEPSSGQITLNGQPLVHLQMNEWQKEVVYMPQHPYLFHMTLRENIRFYEPNATDEEVERAVHEAGLSQLVTQLPNGLDEVIGEQGRELSGGQAQRIALARTVLGRRFIMLLDEPTAHLDIETEYELKKTMLPLFEHKLVFLATHRLHWMPDMDEIIVMDQGTVAEMGTHESLMQKKGVYYQLVQEQMGAVTHGQ</sequence>
<dbReference type="GO" id="GO:0140359">
    <property type="term" value="F:ABC-type transporter activity"/>
    <property type="evidence" value="ECO:0007669"/>
    <property type="project" value="InterPro"/>
</dbReference>
<dbReference type="GO" id="GO:0005524">
    <property type="term" value="F:ATP binding"/>
    <property type="evidence" value="ECO:0007669"/>
    <property type="project" value="UniProtKB-KW"/>
</dbReference>
<evidence type="ECO:0000313" key="10">
    <source>
        <dbReference type="EMBL" id="APT44826.1"/>
    </source>
</evidence>
<keyword evidence="3" id="KW-0547">Nucleotide-binding</keyword>
<dbReference type="GO" id="GO:0005886">
    <property type="term" value="C:plasma membrane"/>
    <property type="evidence" value="ECO:0007669"/>
    <property type="project" value="UniProtKB-SubCell"/>
</dbReference>
<feature type="transmembrane region" description="Helical" evidence="7">
    <location>
        <begin position="130"/>
        <end position="150"/>
    </location>
</feature>
<dbReference type="Gene3D" id="1.20.1560.10">
    <property type="entry name" value="ABC transporter type 1, transmembrane domain"/>
    <property type="match status" value="1"/>
</dbReference>
<dbReference type="GO" id="GO:0034040">
    <property type="term" value="F:ATPase-coupled lipid transmembrane transporter activity"/>
    <property type="evidence" value="ECO:0007669"/>
    <property type="project" value="TreeGrafter"/>
</dbReference>
<dbReference type="FunFam" id="3.40.50.300:FF:001542">
    <property type="entry name" value="Thiol reductant ABC exporter subunit CydD"/>
    <property type="match status" value="1"/>
</dbReference>
<keyword evidence="6 7" id="KW-0472">Membrane</keyword>
<dbReference type="InterPro" id="IPR003439">
    <property type="entry name" value="ABC_transporter-like_ATP-bd"/>
</dbReference>
<dbReference type="SUPFAM" id="SSF90123">
    <property type="entry name" value="ABC transporter transmembrane region"/>
    <property type="match status" value="1"/>
</dbReference>
<evidence type="ECO:0000259" key="8">
    <source>
        <dbReference type="PROSITE" id="PS50893"/>
    </source>
</evidence>
<dbReference type="AlphaFoldDB" id="A0A1L6ZE93"/>